<reference evidence="3 4" key="1">
    <citation type="submission" date="2015-07" db="EMBL/GenBank/DDBJ databases">
        <title>Draft genome sequence of the Amantichitinum ursilacus IGB-41, a new chitin-degrading bacterium.</title>
        <authorList>
            <person name="Kirstahler P."/>
            <person name="Guenther M."/>
            <person name="Grumaz C."/>
            <person name="Rupp S."/>
            <person name="Zibek S."/>
            <person name="Sohn K."/>
        </authorList>
    </citation>
    <scope>NUCLEOTIDE SEQUENCE [LARGE SCALE GENOMIC DNA]</scope>
    <source>
        <strain evidence="3 4">IGB-41</strain>
    </source>
</reference>
<keyword evidence="2" id="KW-0732">Signal</keyword>
<sequence length="371" mass="40293">MMRLCLLLIALCCSAVASAHKPSDSYLTLVVDGTQLHGRWDIALRDLDVPLVLDADGDGKLTWGEVRPRSADISAYAFSHLRLQHGDCPLKPQGMQIDHHSDGAYAVLRFDAQCAAAPKQLSIDYHLFAELDTLHKGLVQVIDEGAIATAILGVGHPEETLDIHGKPAWAIASDFIAAGFTHIWLGFDHALFLLALLLPAAYKAQSRRWQAVASLRPVALELLRIVTAFTAAHAITLTLASLRWVSVPSALVETGIAVTILLAALNNLYPLVQQRLWLLAFGFGLIHGFGFAGVLADMALPRWHMVIALGAFNLGVEAGQAALVLLLLPVLYLYRHEVWFKRVVLYGGSLVVALFACGWAWQRAAQIGAIT</sequence>
<evidence type="ECO:0008006" key="5">
    <source>
        <dbReference type="Google" id="ProtNLM"/>
    </source>
</evidence>
<feature type="transmembrane region" description="Helical" evidence="1">
    <location>
        <begin position="183"/>
        <end position="202"/>
    </location>
</feature>
<feature type="transmembrane region" description="Helical" evidence="1">
    <location>
        <begin position="306"/>
        <end position="331"/>
    </location>
</feature>
<accession>A0A0N0XIE2</accession>
<keyword evidence="4" id="KW-1185">Reference proteome</keyword>
<protein>
    <recommendedName>
        <fullName evidence="5">HupE / UreJ protein</fullName>
    </recommendedName>
</protein>
<feature type="transmembrane region" description="Helical" evidence="1">
    <location>
        <begin position="250"/>
        <end position="269"/>
    </location>
</feature>
<dbReference type="InterPro" id="IPR032809">
    <property type="entry name" value="Put_HupE_UreJ"/>
</dbReference>
<name>A0A0N0XIE2_9NEIS</name>
<dbReference type="PATRIC" id="fig|857265.3.peg.3526"/>
<evidence type="ECO:0000256" key="1">
    <source>
        <dbReference type="SAM" id="Phobius"/>
    </source>
</evidence>
<feature type="transmembrane region" description="Helical" evidence="1">
    <location>
        <begin position="276"/>
        <end position="300"/>
    </location>
</feature>
<feature type="chain" id="PRO_5005863204" description="HupE / UreJ protein" evidence="2">
    <location>
        <begin position="20"/>
        <end position="371"/>
    </location>
</feature>
<organism evidence="3 4">
    <name type="scientific">Amantichitinum ursilacus</name>
    <dbReference type="NCBI Taxonomy" id="857265"/>
    <lineage>
        <taxon>Bacteria</taxon>
        <taxon>Pseudomonadati</taxon>
        <taxon>Pseudomonadota</taxon>
        <taxon>Betaproteobacteria</taxon>
        <taxon>Neisseriales</taxon>
        <taxon>Chitinibacteraceae</taxon>
        <taxon>Amantichitinum</taxon>
    </lineage>
</organism>
<proteinExistence type="predicted"/>
<dbReference type="AlphaFoldDB" id="A0A0N0XIE2"/>
<evidence type="ECO:0000256" key="2">
    <source>
        <dbReference type="SAM" id="SignalP"/>
    </source>
</evidence>
<dbReference type="InterPro" id="IPR018247">
    <property type="entry name" value="EF_Hand_1_Ca_BS"/>
</dbReference>
<dbReference type="OrthoDB" id="9808870at2"/>
<dbReference type="EMBL" id="LAQT01000028">
    <property type="protein sequence ID" value="KPC50562.1"/>
    <property type="molecule type" value="Genomic_DNA"/>
</dbReference>
<comment type="caution">
    <text evidence="3">The sequence shown here is derived from an EMBL/GenBank/DDBJ whole genome shotgun (WGS) entry which is preliminary data.</text>
</comment>
<keyword evidence="1" id="KW-0812">Transmembrane</keyword>
<keyword evidence="1" id="KW-0472">Membrane</keyword>
<feature type="transmembrane region" description="Helical" evidence="1">
    <location>
        <begin position="343"/>
        <end position="361"/>
    </location>
</feature>
<gene>
    <name evidence="3" type="ORF">WG78_17195</name>
</gene>
<feature type="transmembrane region" description="Helical" evidence="1">
    <location>
        <begin position="222"/>
        <end position="244"/>
    </location>
</feature>
<keyword evidence="1" id="KW-1133">Transmembrane helix</keyword>
<dbReference type="PROSITE" id="PS00018">
    <property type="entry name" value="EF_HAND_1"/>
    <property type="match status" value="1"/>
</dbReference>
<dbReference type="STRING" id="857265.WG78_17195"/>
<evidence type="ECO:0000313" key="4">
    <source>
        <dbReference type="Proteomes" id="UP000037939"/>
    </source>
</evidence>
<dbReference type="RefSeq" id="WP_053939044.1">
    <property type="nucleotide sequence ID" value="NZ_LAQT01000028.1"/>
</dbReference>
<dbReference type="Proteomes" id="UP000037939">
    <property type="component" value="Unassembled WGS sequence"/>
</dbReference>
<dbReference type="Pfam" id="PF13795">
    <property type="entry name" value="HupE_UreJ_2"/>
    <property type="match status" value="1"/>
</dbReference>
<evidence type="ECO:0000313" key="3">
    <source>
        <dbReference type="EMBL" id="KPC50562.1"/>
    </source>
</evidence>
<feature type="signal peptide" evidence="2">
    <location>
        <begin position="1"/>
        <end position="19"/>
    </location>
</feature>